<evidence type="ECO:0000259" key="3">
    <source>
        <dbReference type="Pfam" id="PF00881"/>
    </source>
</evidence>
<dbReference type="Proteomes" id="UP000033900">
    <property type="component" value="Unassembled WGS sequence"/>
</dbReference>
<evidence type="ECO:0000313" key="5">
    <source>
        <dbReference type="Proteomes" id="UP000033900"/>
    </source>
</evidence>
<dbReference type="CDD" id="cd02138">
    <property type="entry name" value="TdsD-like"/>
    <property type="match status" value="1"/>
</dbReference>
<dbReference type="GO" id="GO:0016491">
    <property type="term" value="F:oxidoreductase activity"/>
    <property type="evidence" value="ECO:0007669"/>
    <property type="project" value="UniProtKB-KW"/>
</dbReference>
<proteinExistence type="inferred from homology"/>
<comment type="similarity">
    <text evidence="1">Belongs to the nitroreductase family.</text>
</comment>
<dbReference type="SUPFAM" id="SSF55469">
    <property type="entry name" value="FMN-dependent nitroreductase-like"/>
    <property type="match status" value="1"/>
</dbReference>
<dbReference type="Gene3D" id="3.40.109.10">
    <property type="entry name" value="NADH Oxidase"/>
    <property type="match status" value="1"/>
</dbReference>
<feature type="domain" description="Nitroreductase" evidence="3">
    <location>
        <begin position="21"/>
        <end position="67"/>
    </location>
</feature>
<evidence type="ECO:0000256" key="1">
    <source>
        <dbReference type="ARBA" id="ARBA00007118"/>
    </source>
</evidence>
<dbReference type="OrthoDB" id="9802510at2"/>
<dbReference type="EC" id="1.6.99.-" evidence="4"/>
<dbReference type="STRING" id="273678.RS84_01454"/>
<evidence type="ECO:0000256" key="2">
    <source>
        <dbReference type="ARBA" id="ARBA00023002"/>
    </source>
</evidence>
<dbReference type="PANTHER" id="PTHR43673">
    <property type="entry name" value="NAD(P)H NITROREDUCTASE YDGI-RELATED"/>
    <property type="match status" value="1"/>
</dbReference>
<keyword evidence="5" id="KW-1185">Reference proteome</keyword>
<dbReference type="InterPro" id="IPR000415">
    <property type="entry name" value="Nitroreductase-like"/>
</dbReference>
<evidence type="ECO:0000313" key="4">
    <source>
        <dbReference type="EMBL" id="KJL47826.1"/>
    </source>
</evidence>
<dbReference type="AlphaFoldDB" id="A0A0M2HMA5"/>
<gene>
    <name evidence="4" type="ORF">RS84_01454</name>
</gene>
<comment type="caution">
    <text evidence="4">The sequence shown here is derived from an EMBL/GenBank/DDBJ whole genome shotgun (WGS) entry which is preliminary data.</text>
</comment>
<dbReference type="RefSeq" id="WP_045257110.1">
    <property type="nucleotide sequence ID" value="NZ_CP158847.1"/>
</dbReference>
<protein>
    <submittedName>
        <fullName evidence="4">Major NAD(P)H-flavin oxidoreductase</fullName>
        <ecNumber evidence="4">1.6.99.-</ecNumber>
    </submittedName>
</protein>
<dbReference type="InterPro" id="IPR029479">
    <property type="entry name" value="Nitroreductase"/>
</dbReference>
<dbReference type="PANTHER" id="PTHR43673:SF10">
    <property type="entry name" value="NADH DEHYDROGENASE_NAD(P)H NITROREDUCTASE XCC3605-RELATED"/>
    <property type="match status" value="1"/>
</dbReference>
<dbReference type="EMBL" id="JYJB01000008">
    <property type="protein sequence ID" value="KJL47826.1"/>
    <property type="molecule type" value="Genomic_DNA"/>
</dbReference>
<dbReference type="Pfam" id="PF00881">
    <property type="entry name" value="Nitroreductase"/>
    <property type="match status" value="2"/>
</dbReference>
<keyword evidence="2 4" id="KW-0560">Oxidoreductase</keyword>
<sequence>MSTPVLDRTAPTEHPVLDVLAGRWSPRAYDAANEIDEAKLNAALEAARWSPSAYNLQPWRFIVAHRGTALFDQVVSSLVEFNQLWAANAAVLIVSIAETESEDGKPISHAVYDLGQAVAHFSVQAHHEGLVVHQMSGFDPEVVREFADLEPRFSPTTVIAVGELGDASGLPEGLQQAETAPRVRRPIAETVILSA</sequence>
<feature type="domain" description="Nitroreductase" evidence="3">
    <location>
        <begin position="78"/>
        <end position="162"/>
    </location>
</feature>
<reference evidence="4 5" key="1">
    <citation type="submission" date="2015-02" db="EMBL/GenBank/DDBJ databases">
        <title>Draft genome sequences of ten Microbacterium spp. with emphasis on heavy metal contaminated environments.</title>
        <authorList>
            <person name="Corretto E."/>
        </authorList>
    </citation>
    <scope>NUCLEOTIDE SEQUENCE [LARGE SCALE GENOMIC DNA]</scope>
    <source>
        <strain evidence="4 5">SA35</strain>
    </source>
</reference>
<name>A0A0M2HMA5_9MICO</name>
<dbReference type="PATRIC" id="fig|273678.4.peg.1452"/>
<accession>A0A0M2HMA5</accession>
<organism evidence="4 5">
    <name type="scientific">Microbacterium hydrocarbonoxydans</name>
    <dbReference type="NCBI Taxonomy" id="273678"/>
    <lineage>
        <taxon>Bacteria</taxon>
        <taxon>Bacillati</taxon>
        <taxon>Actinomycetota</taxon>
        <taxon>Actinomycetes</taxon>
        <taxon>Micrococcales</taxon>
        <taxon>Microbacteriaceae</taxon>
        <taxon>Microbacterium</taxon>
    </lineage>
</organism>